<keyword evidence="3" id="KW-1185">Reference proteome</keyword>
<feature type="compositionally biased region" description="Polar residues" evidence="1">
    <location>
        <begin position="51"/>
        <end position="60"/>
    </location>
</feature>
<dbReference type="EMBL" id="JACEFI010000002">
    <property type="protein sequence ID" value="KAH0600869.1"/>
    <property type="molecule type" value="Genomic_DNA"/>
</dbReference>
<feature type="region of interest" description="Disordered" evidence="1">
    <location>
        <begin position="1"/>
        <end position="78"/>
    </location>
</feature>
<evidence type="ECO:0000313" key="3">
    <source>
        <dbReference type="Proteomes" id="UP000764110"/>
    </source>
</evidence>
<organism evidence="2 3">
    <name type="scientific">Metarhizium humberi</name>
    <dbReference type="NCBI Taxonomy" id="2596975"/>
    <lineage>
        <taxon>Eukaryota</taxon>
        <taxon>Fungi</taxon>
        <taxon>Dikarya</taxon>
        <taxon>Ascomycota</taxon>
        <taxon>Pezizomycotina</taxon>
        <taxon>Sordariomycetes</taxon>
        <taxon>Hypocreomycetidae</taxon>
        <taxon>Hypocreales</taxon>
        <taxon>Clavicipitaceae</taxon>
        <taxon>Metarhizium</taxon>
    </lineage>
</organism>
<dbReference type="Proteomes" id="UP000764110">
    <property type="component" value="Unassembled WGS sequence"/>
</dbReference>
<name>A0A9P8SAK8_9HYPO</name>
<evidence type="ECO:0000313" key="2">
    <source>
        <dbReference type="EMBL" id="KAH0600869.1"/>
    </source>
</evidence>
<evidence type="ECO:0000256" key="1">
    <source>
        <dbReference type="SAM" id="MobiDB-lite"/>
    </source>
</evidence>
<comment type="caution">
    <text evidence="2">The sequence shown here is derived from an EMBL/GenBank/DDBJ whole genome shotgun (WGS) entry which is preliminary data.</text>
</comment>
<dbReference type="AlphaFoldDB" id="A0A9P8SAK8"/>
<protein>
    <submittedName>
        <fullName evidence="2">Uncharacterized protein</fullName>
    </submittedName>
</protein>
<proteinExistence type="predicted"/>
<accession>A0A9P8SAK8</accession>
<gene>
    <name evidence="2" type="ORF">MHUMG1_01868</name>
</gene>
<reference evidence="2 3" key="1">
    <citation type="submission" date="2020-07" db="EMBL/GenBank/DDBJ databases">
        <title>Metarhizium humberi genome.</title>
        <authorList>
            <person name="Lysoe E."/>
        </authorList>
    </citation>
    <scope>NUCLEOTIDE SEQUENCE [LARGE SCALE GENOMIC DNA]</scope>
    <source>
        <strain evidence="2 3">ESALQ1638</strain>
    </source>
</reference>
<sequence length="144" mass="15816">MGEEEPSAIQPCKATREGRRPWPKWRGRADRSQTNPASVSPNDDVMMNGVDGSQTGSLWRTKQDTRGFPSPAEGDRTSRCRSMMICPSIEHLDLSGQAAQGRQMPIMQDIDFVWALDEAAGGTPYSYYSVLPATISQPPGACLR</sequence>
<feature type="compositionally biased region" description="Polar residues" evidence="1">
    <location>
        <begin position="32"/>
        <end position="41"/>
    </location>
</feature>